<dbReference type="AlphaFoldDB" id="A0A1E1LPY5"/>
<evidence type="ECO:0000313" key="2">
    <source>
        <dbReference type="EMBL" id="CZT12553.1"/>
    </source>
</evidence>
<organism evidence="2 3">
    <name type="scientific">Rhynchosporium agropyri</name>
    <dbReference type="NCBI Taxonomy" id="914238"/>
    <lineage>
        <taxon>Eukaryota</taxon>
        <taxon>Fungi</taxon>
        <taxon>Dikarya</taxon>
        <taxon>Ascomycota</taxon>
        <taxon>Pezizomycotina</taxon>
        <taxon>Leotiomycetes</taxon>
        <taxon>Helotiales</taxon>
        <taxon>Ploettnerulaceae</taxon>
        <taxon>Rhynchosporium</taxon>
    </lineage>
</organism>
<dbReference type="OrthoDB" id="5422351at2759"/>
<feature type="compositionally biased region" description="Polar residues" evidence="1">
    <location>
        <begin position="29"/>
        <end position="40"/>
    </location>
</feature>
<feature type="compositionally biased region" description="Polar residues" evidence="1">
    <location>
        <begin position="71"/>
        <end position="100"/>
    </location>
</feature>
<protein>
    <submittedName>
        <fullName evidence="2">Uncharacterized protein</fullName>
    </submittedName>
</protein>
<accession>A0A1E1LPY5</accession>
<dbReference type="Proteomes" id="UP000178912">
    <property type="component" value="Unassembled WGS sequence"/>
</dbReference>
<feature type="region of interest" description="Disordered" evidence="1">
    <location>
        <begin position="1"/>
        <end position="139"/>
    </location>
</feature>
<feature type="compositionally biased region" description="Pro residues" evidence="1">
    <location>
        <begin position="182"/>
        <end position="196"/>
    </location>
</feature>
<reference evidence="3" key="1">
    <citation type="submission" date="2016-03" db="EMBL/GenBank/DDBJ databases">
        <authorList>
            <person name="Guldener U."/>
        </authorList>
    </citation>
    <scope>NUCLEOTIDE SEQUENCE [LARGE SCALE GENOMIC DNA]</scope>
    <source>
        <strain evidence="3">04CH-RAC-A.6.1</strain>
    </source>
</reference>
<feature type="region of interest" description="Disordered" evidence="1">
    <location>
        <begin position="180"/>
        <end position="217"/>
    </location>
</feature>
<keyword evidence="3" id="KW-1185">Reference proteome</keyword>
<gene>
    <name evidence="2" type="ORF">RAG0_16344</name>
</gene>
<dbReference type="EMBL" id="FJUX01000163">
    <property type="protein sequence ID" value="CZT12553.1"/>
    <property type="molecule type" value="Genomic_DNA"/>
</dbReference>
<proteinExistence type="predicted"/>
<sequence>MSSIANGDIKTMNPADKYLTPRMPPSPPTLQRLNTSSSVLTKKRSARSLSPNSKRSGWPPRMFLGFRLPYQPSSQSVDTRGRSSSLSKVQHSRVHASTPNLREEARKARSVPPTREASPQSFKRLHSRDPSPHLVQDSTAYNTTVLDIPHEIEEEVEEGEDDDNFACQLSRMSFTEKCITPLAPPPSATRPPPPPRTCSASMTRDVQKPLPQLPEEDLRPQPLRLRPAFSMANLPRSHFSTSTVGSSPIVSPTDSHFSFISEHSISSDTNDDEEDLAADVGSGDDFTYSPISIDIPSGGFSGYSLPEADYASEQTLRKATPLSQLSPTTSRATFGAPHPAFEPQVEQMSALQQLLNEMGYLGEVIAK</sequence>
<name>A0A1E1LPY5_9HELO</name>
<evidence type="ECO:0000313" key="3">
    <source>
        <dbReference type="Proteomes" id="UP000178912"/>
    </source>
</evidence>
<evidence type="ECO:0000256" key="1">
    <source>
        <dbReference type="SAM" id="MobiDB-lite"/>
    </source>
</evidence>